<protein>
    <submittedName>
        <fullName evidence="14">Uncharacterized protein</fullName>
    </submittedName>
</protein>
<dbReference type="GO" id="GO:0051607">
    <property type="term" value="P:defense response to virus"/>
    <property type="evidence" value="ECO:0007669"/>
    <property type="project" value="UniProtKB-ARBA"/>
</dbReference>
<dbReference type="InterPro" id="IPR042197">
    <property type="entry name" value="Apaf_helical"/>
</dbReference>
<dbReference type="AlphaFoldDB" id="A0AAV6XFA9"/>
<evidence type="ECO:0000256" key="6">
    <source>
        <dbReference type="ARBA" id="ARBA00022667"/>
    </source>
</evidence>
<evidence type="ECO:0000259" key="11">
    <source>
        <dbReference type="Pfam" id="PF00931"/>
    </source>
</evidence>
<sequence>MWKKRSKMAHAAVVSILQILDQITKHDQYSNFFTSKQQFESLHENFSFLQAFLENDPRKGEETTDSLEKMIRETAYQAQDIIECHVSYQVSSEQECKVAPVTVNNSPWRLLSAVQKVVALRKRRESKNDIDPSVHRLEKVYEDLQKVVEQADLIVKEVTKIKKSRKNGDLQFRSSTSHLGSPRPGGKTEMVGFDEDLGEMKDQLCGGSSKLQVISLVGMGGIGKTTLANNLFDDPLIVYHFHVRAWTTITQNYHVREILLGLVNSLPHDKSCRETEEGLAEFLYKSLKGRKYLVVLDDMWSTEAWDEVKMLFPDDNNGSRIMLTTRLFDFYANPFGPLQHLQFLDEDESWNLLRMKVFAGKRCPPELEEIGKLIAKNCRGLPLAIVVVAGLLRKSNWRKSHWENIAWDVSLSVARNDVHFSSSILSLSYNHLPHHLKACFLYIGGFPEDYEIPVFKLINVWIAEGFLKPIGSKSSEVAEEYLEDLVKRSLVLVTKKSSNGKFKFCSIHDLLRDLCILKAREEDFLNVLDGIQETITNKRRLSFSRSLEWFYFKNLDTTNSPVRSIFCCLYNVKVTGFSLLRVLDVLEVIAESFPVEILQLFHLRYLAFTSGFVRYCTLPPLITKLQSLQTLIIGSSVAFRTSDHMLFAPLPIWKMPQLRHLIFLNIILSPVPLTPDSEFRVLENLQTLSRVKNFRFTKKAIEMIPNLKKLKVFYTSGSHIQRTEYELKNLVHLHQLKTLNLKFHPSSDWWRDPLPIGFGLPIKLKKLTLCGSRLLWKDMTIVGSLPNLEVLKLLSLSVMGREWDSVEGEFIKLKFLLLEWLDLKCWRAENTHFPRLERLVIRHCAVLEEIPCGIGEIATLEMIEVNDSKSAADSAKVILEEQQDLGNDVLQVHVGSHLVHNF</sequence>
<dbReference type="InterPro" id="IPR044974">
    <property type="entry name" value="Disease_R_plants"/>
</dbReference>
<keyword evidence="15" id="KW-1185">Reference proteome</keyword>
<dbReference type="InterPro" id="IPR002182">
    <property type="entry name" value="NB-ARC"/>
</dbReference>
<dbReference type="GO" id="GO:0005524">
    <property type="term" value="F:ATP binding"/>
    <property type="evidence" value="ECO:0007669"/>
    <property type="project" value="UniProtKB-KW"/>
</dbReference>
<comment type="similarity">
    <text evidence="3">Belongs to the disease resistance NB-LRR family.</text>
</comment>
<evidence type="ECO:0000256" key="3">
    <source>
        <dbReference type="ARBA" id="ARBA00008894"/>
    </source>
</evidence>
<dbReference type="GO" id="GO:0005737">
    <property type="term" value="C:cytoplasm"/>
    <property type="evidence" value="ECO:0007669"/>
    <property type="project" value="UniProtKB-SubCell"/>
</dbReference>
<dbReference type="Pfam" id="PF23559">
    <property type="entry name" value="WHD_DRP"/>
    <property type="match status" value="1"/>
</dbReference>
<gene>
    <name evidence="14" type="ORF">BUALT_Bualt07G0152700</name>
</gene>
<dbReference type="Pfam" id="PF23598">
    <property type="entry name" value="LRR_14"/>
    <property type="match status" value="1"/>
</dbReference>
<keyword evidence="4" id="KW-0963">Cytoplasm</keyword>
<dbReference type="Gene3D" id="1.20.5.4130">
    <property type="match status" value="1"/>
</dbReference>
<dbReference type="InterPro" id="IPR055414">
    <property type="entry name" value="LRR_R13L4/SHOC2-like"/>
</dbReference>
<evidence type="ECO:0000313" key="15">
    <source>
        <dbReference type="Proteomes" id="UP000826271"/>
    </source>
</evidence>
<evidence type="ECO:0000256" key="10">
    <source>
        <dbReference type="ARBA" id="ARBA00022840"/>
    </source>
</evidence>
<comment type="subcellular location">
    <subcellularLocation>
        <location evidence="2">Cytoplasm</location>
    </subcellularLocation>
</comment>
<keyword evidence="9" id="KW-0611">Plant defense</keyword>
<evidence type="ECO:0000256" key="1">
    <source>
        <dbReference type="ARBA" id="ARBA00002074"/>
    </source>
</evidence>
<dbReference type="Gene3D" id="1.10.8.430">
    <property type="entry name" value="Helical domain of apoptotic protease-activating factors"/>
    <property type="match status" value="1"/>
</dbReference>
<dbReference type="InterPro" id="IPR027417">
    <property type="entry name" value="P-loop_NTPase"/>
</dbReference>
<evidence type="ECO:0000256" key="8">
    <source>
        <dbReference type="ARBA" id="ARBA00022741"/>
    </source>
</evidence>
<dbReference type="FunFam" id="1.10.10.10:FF:000322">
    <property type="entry name" value="Probable disease resistance protein At1g63360"/>
    <property type="match status" value="1"/>
</dbReference>
<dbReference type="SUPFAM" id="SSF52540">
    <property type="entry name" value="P-loop containing nucleoside triphosphate hydrolases"/>
    <property type="match status" value="1"/>
</dbReference>
<evidence type="ECO:0000259" key="13">
    <source>
        <dbReference type="Pfam" id="PF23598"/>
    </source>
</evidence>
<dbReference type="Gene3D" id="3.80.10.10">
    <property type="entry name" value="Ribonuclease Inhibitor"/>
    <property type="match status" value="1"/>
</dbReference>
<dbReference type="FunFam" id="3.40.50.300:FF:001091">
    <property type="entry name" value="Probable disease resistance protein At1g61300"/>
    <property type="match status" value="1"/>
</dbReference>
<keyword evidence="5" id="KW-0433">Leucine-rich repeat</keyword>
<keyword evidence="10" id="KW-0067">ATP-binding</keyword>
<dbReference type="Pfam" id="PF00931">
    <property type="entry name" value="NB-ARC"/>
    <property type="match status" value="1"/>
</dbReference>
<evidence type="ECO:0000256" key="5">
    <source>
        <dbReference type="ARBA" id="ARBA00022614"/>
    </source>
</evidence>
<dbReference type="Gene3D" id="3.40.50.300">
    <property type="entry name" value="P-loop containing nucleotide triphosphate hydrolases"/>
    <property type="match status" value="1"/>
</dbReference>
<organism evidence="14 15">
    <name type="scientific">Buddleja alternifolia</name>
    <dbReference type="NCBI Taxonomy" id="168488"/>
    <lineage>
        <taxon>Eukaryota</taxon>
        <taxon>Viridiplantae</taxon>
        <taxon>Streptophyta</taxon>
        <taxon>Embryophyta</taxon>
        <taxon>Tracheophyta</taxon>
        <taxon>Spermatophyta</taxon>
        <taxon>Magnoliopsida</taxon>
        <taxon>eudicotyledons</taxon>
        <taxon>Gunneridae</taxon>
        <taxon>Pentapetalae</taxon>
        <taxon>asterids</taxon>
        <taxon>lamiids</taxon>
        <taxon>Lamiales</taxon>
        <taxon>Scrophulariaceae</taxon>
        <taxon>Buddlejeae</taxon>
        <taxon>Buddleja</taxon>
    </lineage>
</organism>
<evidence type="ECO:0000259" key="12">
    <source>
        <dbReference type="Pfam" id="PF23559"/>
    </source>
</evidence>
<dbReference type="Gene3D" id="1.10.10.10">
    <property type="entry name" value="Winged helix-like DNA-binding domain superfamily/Winged helix DNA-binding domain"/>
    <property type="match status" value="1"/>
</dbReference>
<dbReference type="EMBL" id="WHWC01000007">
    <property type="protein sequence ID" value="KAG8380045.1"/>
    <property type="molecule type" value="Genomic_DNA"/>
</dbReference>
<accession>A0AAV6XFA9</accession>
<dbReference type="SUPFAM" id="SSF52058">
    <property type="entry name" value="L domain-like"/>
    <property type="match status" value="1"/>
</dbReference>
<dbReference type="InterPro" id="IPR032675">
    <property type="entry name" value="LRR_dom_sf"/>
</dbReference>
<feature type="domain" description="Disease resistance R13L4/SHOC-2-like LRR" evidence="13">
    <location>
        <begin position="563"/>
        <end position="746"/>
    </location>
</feature>
<dbReference type="GO" id="GO:0009626">
    <property type="term" value="P:plant-type hypersensitive response"/>
    <property type="evidence" value="ECO:0007669"/>
    <property type="project" value="UniProtKB-KW"/>
</dbReference>
<evidence type="ECO:0000256" key="9">
    <source>
        <dbReference type="ARBA" id="ARBA00022821"/>
    </source>
</evidence>
<feature type="domain" description="NB-ARC" evidence="11">
    <location>
        <begin position="195"/>
        <end position="361"/>
    </location>
</feature>
<keyword evidence="8" id="KW-0547">Nucleotide-binding</keyword>
<keyword evidence="6" id="KW-0381">Hypersensitive response</keyword>
<evidence type="ECO:0000256" key="2">
    <source>
        <dbReference type="ARBA" id="ARBA00004496"/>
    </source>
</evidence>
<evidence type="ECO:0000313" key="14">
    <source>
        <dbReference type="EMBL" id="KAG8380045.1"/>
    </source>
</evidence>
<reference evidence="14" key="1">
    <citation type="submission" date="2019-10" db="EMBL/GenBank/DDBJ databases">
        <authorList>
            <person name="Zhang R."/>
            <person name="Pan Y."/>
            <person name="Wang J."/>
            <person name="Ma R."/>
            <person name="Yu S."/>
        </authorList>
    </citation>
    <scope>NUCLEOTIDE SEQUENCE</scope>
    <source>
        <strain evidence="14">LA-IB0</strain>
        <tissue evidence="14">Leaf</tissue>
    </source>
</reference>
<feature type="domain" description="Disease resistance protein winged helix" evidence="12">
    <location>
        <begin position="446"/>
        <end position="515"/>
    </location>
</feature>
<keyword evidence="7" id="KW-0677">Repeat</keyword>
<dbReference type="GO" id="GO:0043531">
    <property type="term" value="F:ADP binding"/>
    <property type="evidence" value="ECO:0007669"/>
    <property type="project" value="InterPro"/>
</dbReference>
<proteinExistence type="inferred from homology"/>
<dbReference type="InterPro" id="IPR058922">
    <property type="entry name" value="WHD_DRP"/>
</dbReference>
<dbReference type="Proteomes" id="UP000826271">
    <property type="component" value="Unassembled WGS sequence"/>
</dbReference>
<dbReference type="PRINTS" id="PR00364">
    <property type="entry name" value="DISEASERSIST"/>
</dbReference>
<evidence type="ECO:0000256" key="4">
    <source>
        <dbReference type="ARBA" id="ARBA00022490"/>
    </source>
</evidence>
<dbReference type="PANTHER" id="PTHR23155">
    <property type="entry name" value="DISEASE RESISTANCE PROTEIN RP"/>
    <property type="match status" value="1"/>
</dbReference>
<evidence type="ECO:0000256" key="7">
    <source>
        <dbReference type="ARBA" id="ARBA00022737"/>
    </source>
</evidence>
<comment type="function">
    <text evidence="1">Confers resistance to late blight (Phytophthora infestans) races carrying the avirulence gene Avr1. Resistance proteins guard the plant against pathogens that contain an appropriate avirulence protein via an indirect interaction with this avirulence protein. That triggers a defense system including the hypersensitive response, which restricts the pathogen growth.</text>
</comment>
<comment type="caution">
    <text evidence="14">The sequence shown here is derived from an EMBL/GenBank/DDBJ whole genome shotgun (WGS) entry which is preliminary data.</text>
</comment>
<dbReference type="InterPro" id="IPR036388">
    <property type="entry name" value="WH-like_DNA-bd_sf"/>
</dbReference>
<dbReference type="PANTHER" id="PTHR23155:SF1152">
    <property type="entry name" value="AAA+ ATPASE DOMAIN-CONTAINING PROTEIN"/>
    <property type="match status" value="1"/>
</dbReference>
<name>A0AAV6XFA9_9LAMI</name>